<evidence type="ECO:0000313" key="4">
    <source>
        <dbReference type="Proteomes" id="UP000094056"/>
    </source>
</evidence>
<evidence type="ECO:0000259" key="2">
    <source>
        <dbReference type="PROSITE" id="PS50011"/>
    </source>
</evidence>
<dbReference type="PROSITE" id="PS50011">
    <property type="entry name" value="PROTEIN_KINASE_DOM"/>
    <property type="match status" value="1"/>
</dbReference>
<dbReference type="GO" id="GO:0005524">
    <property type="term" value="F:ATP binding"/>
    <property type="evidence" value="ECO:0007669"/>
    <property type="project" value="InterPro"/>
</dbReference>
<protein>
    <submittedName>
        <fullName evidence="3">Peptidase</fullName>
    </submittedName>
</protein>
<dbReference type="SUPFAM" id="SSF56112">
    <property type="entry name" value="Protein kinase-like (PK-like)"/>
    <property type="match status" value="1"/>
</dbReference>
<dbReference type="Pfam" id="PF13414">
    <property type="entry name" value="TPR_11"/>
    <property type="match status" value="2"/>
</dbReference>
<dbReference type="SMART" id="SM00028">
    <property type="entry name" value="TPR"/>
    <property type="match status" value="3"/>
</dbReference>
<feature type="repeat" description="TPR" evidence="1">
    <location>
        <begin position="336"/>
        <end position="369"/>
    </location>
</feature>
<organism evidence="3 4">
    <name type="scientific">Candidatus Scalindua rubra</name>
    <dbReference type="NCBI Taxonomy" id="1872076"/>
    <lineage>
        <taxon>Bacteria</taxon>
        <taxon>Pseudomonadati</taxon>
        <taxon>Planctomycetota</taxon>
        <taxon>Candidatus Brocadiia</taxon>
        <taxon>Candidatus Brocadiales</taxon>
        <taxon>Candidatus Scalinduaceae</taxon>
        <taxon>Candidatus Scalindua</taxon>
    </lineage>
</organism>
<dbReference type="InterPro" id="IPR008271">
    <property type="entry name" value="Ser/Thr_kinase_AS"/>
</dbReference>
<feature type="domain" description="Protein kinase" evidence="2">
    <location>
        <begin position="18"/>
        <end position="316"/>
    </location>
</feature>
<name>A0A1E3X8U0_9BACT</name>
<dbReference type="InterPro" id="IPR011009">
    <property type="entry name" value="Kinase-like_dom_sf"/>
</dbReference>
<dbReference type="Gene3D" id="3.30.200.20">
    <property type="entry name" value="Phosphorylase Kinase, domain 1"/>
    <property type="match status" value="1"/>
</dbReference>
<feature type="non-terminal residue" evidence="3">
    <location>
        <position position="452"/>
    </location>
</feature>
<dbReference type="Pfam" id="PF00069">
    <property type="entry name" value="Pkinase"/>
    <property type="match status" value="1"/>
</dbReference>
<dbReference type="AlphaFoldDB" id="A0A1E3X8U0"/>
<proteinExistence type="predicted"/>
<dbReference type="GO" id="GO:0005737">
    <property type="term" value="C:cytoplasm"/>
    <property type="evidence" value="ECO:0007669"/>
    <property type="project" value="TreeGrafter"/>
</dbReference>
<sequence length="452" mass="51906">MRGKIKVGDRIGGRFEVYRILGGEGESGMGIVYVCYDHESREVFALKTFQDKYLSSKQMKDSFKREALLWVHLERYPYIVRAEYVDELDYRLFIILEFIAPDKDGRNTLTHYLRSDISLKQALEWSIQFCHGMEYAREKFEEMDRPFVHRDIKPDNIMITSEGALKITDFGLASVWEEAVDATTDLNEPADESRPGLSFLRVAGGKEVVGTPPWMAPEQFEGNDDLRSDVYSFGIALYQMANNKFKLRERVPVEYIPFYKLPFHARTVEGWYRAHKTESVPRLETRLFPVIKRCLEKSPTSRYSDFHELRSDLERLYRAETGSSPPPLPKVEEFEAREHSNKGVSLASLGQLDEAIEEYRNAIEIRPDYADAHVNLGNVLRVKGQLDDAIREYGKAIEIRPDLAEAHNNLVTALYDKGQLDEAISECRKAIEIRPDLAEAHVNLGNVLKAKG</sequence>
<dbReference type="PROSITE" id="PS00108">
    <property type="entry name" value="PROTEIN_KINASE_ST"/>
    <property type="match status" value="1"/>
</dbReference>
<gene>
    <name evidence="3" type="ORF">SCARUB_02838</name>
</gene>
<dbReference type="Gene3D" id="1.10.510.10">
    <property type="entry name" value="Transferase(Phosphotransferase) domain 1"/>
    <property type="match status" value="1"/>
</dbReference>
<dbReference type="GO" id="GO:0006974">
    <property type="term" value="P:DNA damage response"/>
    <property type="evidence" value="ECO:0007669"/>
    <property type="project" value="TreeGrafter"/>
</dbReference>
<dbReference type="PANTHER" id="PTHR24361">
    <property type="entry name" value="MITOGEN-ACTIVATED KINASE KINASE KINASE"/>
    <property type="match status" value="1"/>
</dbReference>
<comment type="caution">
    <text evidence="3">The sequence shown here is derived from an EMBL/GenBank/DDBJ whole genome shotgun (WGS) entry which is preliminary data.</text>
</comment>
<feature type="repeat" description="TPR" evidence="1">
    <location>
        <begin position="370"/>
        <end position="403"/>
    </location>
</feature>
<feature type="repeat" description="TPR" evidence="1">
    <location>
        <begin position="404"/>
        <end position="437"/>
    </location>
</feature>
<dbReference type="Proteomes" id="UP000094056">
    <property type="component" value="Unassembled WGS sequence"/>
</dbReference>
<reference evidence="3 4" key="1">
    <citation type="submission" date="2016-07" db="EMBL/GenBank/DDBJ databases">
        <title>Draft genome of Scalindua rubra, obtained from a brine-seawater interface in the Red Sea, sheds light on salt adaptation in anammox bacteria.</title>
        <authorList>
            <person name="Speth D.R."/>
            <person name="Lagkouvardos I."/>
            <person name="Wang Y."/>
            <person name="Qian P.-Y."/>
            <person name="Dutilh B.E."/>
            <person name="Jetten M.S."/>
        </authorList>
    </citation>
    <scope>NUCLEOTIDE SEQUENCE [LARGE SCALE GENOMIC DNA]</scope>
    <source>
        <strain evidence="3">BSI-1</strain>
    </source>
</reference>
<dbReference type="PANTHER" id="PTHR24361:SF613">
    <property type="entry name" value="NUCLEAR RECEPTOR-BINDING PROTEIN-RELATED"/>
    <property type="match status" value="1"/>
</dbReference>
<accession>A0A1E3X8U0</accession>
<dbReference type="InterPro" id="IPR053235">
    <property type="entry name" value="Ser_Thr_kinase"/>
</dbReference>
<evidence type="ECO:0000313" key="3">
    <source>
        <dbReference type="EMBL" id="ODS32053.1"/>
    </source>
</evidence>
<dbReference type="Gene3D" id="1.25.40.10">
    <property type="entry name" value="Tetratricopeptide repeat domain"/>
    <property type="match status" value="2"/>
</dbReference>
<evidence type="ECO:0000256" key="1">
    <source>
        <dbReference type="PROSITE-ProRule" id="PRU00339"/>
    </source>
</evidence>
<dbReference type="EMBL" id="MAYW01000080">
    <property type="protein sequence ID" value="ODS32053.1"/>
    <property type="molecule type" value="Genomic_DNA"/>
</dbReference>
<keyword evidence="1" id="KW-0802">TPR repeat</keyword>
<dbReference type="InterPro" id="IPR000719">
    <property type="entry name" value="Prot_kinase_dom"/>
</dbReference>
<dbReference type="InterPro" id="IPR019734">
    <property type="entry name" value="TPR_rpt"/>
</dbReference>
<dbReference type="GO" id="GO:0004674">
    <property type="term" value="F:protein serine/threonine kinase activity"/>
    <property type="evidence" value="ECO:0007669"/>
    <property type="project" value="TreeGrafter"/>
</dbReference>
<dbReference type="InterPro" id="IPR011990">
    <property type="entry name" value="TPR-like_helical_dom_sf"/>
</dbReference>
<dbReference type="SMART" id="SM00220">
    <property type="entry name" value="S_TKc"/>
    <property type="match status" value="1"/>
</dbReference>
<dbReference type="CDD" id="cd14014">
    <property type="entry name" value="STKc_PknB_like"/>
    <property type="match status" value="1"/>
</dbReference>
<dbReference type="PROSITE" id="PS50293">
    <property type="entry name" value="TPR_REGION"/>
    <property type="match status" value="2"/>
</dbReference>
<dbReference type="SUPFAM" id="SSF48452">
    <property type="entry name" value="TPR-like"/>
    <property type="match status" value="1"/>
</dbReference>
<dbReference type="PROSITE" id="PS50005">
    <property type="entry name" value="TPR"/>
    <property type="match status" value="3"/>
</dbReference>